<sequence length="244" mass="28399">MYSSVIVCGCTKNSASYIYKHLQLLYDMAPLFSKFKMLIYENDSTDNTVEILEQFKKSHANFDYISEHLSIKMRTEILAHGRNTLLRHVQGFEYMIMTDLDDVIATFKPSQIKYLFEPSYGDWDGLLANCLGKYYDIWALRIERDKWSPLCPFQVIDYDCWEKANQYKSKVVVSQHQISIPVSTPLIPVNSAFGGFGIYKVNKINGRYKGFDGRIRCEHVEFHKGMNLFICPKFLVNKQSQHVI</sequence>
<dbReference type="Gene3D" id="3.90.550.10">
    <property type="entry name" value="Spore Coat Polysaccharide Biosynthesis Protein SpsA, Chain A"/>
    <property type="match status" value="1"/>
</dbReference>
<accession>A0A6C0D2F8</accession>
<dbReference type="AlphaFoldDB" id="A0A6C0D2F8"/>
<dbReference type="SUPFAM" id="SSF53448">
    <property type="entry name" value="Nucleotide-diphospho-sugar transferases"/>
    <property type="match status" value="1"/>
</dbReference>
<reference evidence="2" key="1">
    <citation type="journal article" date="2020" name="Nature">
        <title>Giant virus diversity and host interactions through global metagenomics.</title>
        <authorList>
            <person name="Schulz F."/>
            <person name="Roux S."/>
            <person name="Paez-Espino D."/>
            <person name="Jungbluth S."/>
            <person name="Walsh D.A."/>
            <person name="Denef V.J."/>
            <person name="McMahon K.D."/>
            <person name="Konstantinidis K.T."/>
            <person name="Eloe-Fadrosh E.A."/>
            <person name="Kyrpides N.C."/>
            <person name="Woyke T."/>
        </authorList>
    </citation>
    <scope>NUCLEOTIDE SEQUENCE</scope>
    <source>
        <strain evidence="2">GVMAG-M-3300023174-107</strain>
    </source>
</reference>
<dbReference type="InterPro" id="IPR029044">
    <property type="entry name" value="Nucleotide-diphossugar_trans"/>
</dbReference>
<dbReference type="Pfam" id="PF00535">
    <property type="entry name" value="Glycos_transf_2"/>
    <property type="match status" value="1"/>
</dbReference>
<feature type="domain" description="Glycosyltransferase 2-like" evidence="1">
    <location>
        <begin position="10"/>
        <end position="117"/>
    </location>
</feature>
<evidence type="ECO:0000259" key="1">
    <source>
        <dbReference type="Pfam" id="PF00535"/>
    </source>
</evidence>
<dbReference type="InterPro" id="IPR001173">
    <property type="entry name" value="Glyco_trans_2-like"/>
</dbReference>
<name>A0A6C0D2F8_9ZZZZ</name>
<evidence type="ECO:0000313" key="2">
    <source>
        <dbReference type="EMBL" id="QHT10633.1"/>
    </source>
</evidence>
<organism evidence="2">
    <name type="scientific">viral metagenome</name>
    <dbReference type="NCBI Taxonomy" id="1070528"/>
    <lineage>
        <taxon>unclassified sequences</taxon>
        <taxon>metagenomes</taxon>
        <taxon>organismal metagenomes</taxon>
    </lineage>
</organism>
<proteinExistence type="predicted"/>
<protein>
    <recommendedName>
        <fullName evidence="1">Glycosyltransferase 2-like domain-containing protein</fullName>
    </recommendedName>
</protein>
<dbReference type="EMBL" id="MN739523">
    <property type="protein sequence ID" value="QHT10633.1"/>
    <property type="molecule type" value="Genomic_DNA"/>
</dbReference>
<dbReference type="CDD" id="cd00761">
    <property type="entry name" value="Glyco_tranf_GTA_type"/>
    <property type="match status" value="1"/>
</dbReference>